<reference evidence="1 2" key="1">
    <citation type="journal article" date="2023" name="Plants (Basel)">
        <title>Bridging the Gap: Combining Genomics and Transcriptomics Approaches to Understand Stylosanthes scabra, an Orphan Legume from the Brazilian Caatinga.</title>
        <authorList>
            <person name="Ferreira-Neto J.R.C."/>
            <person name="da Silva M.D."/>
            <person name="Binneck E."/>
            <person name="de Melo N.F."/>
            <person name="da Silva R.H."/>
            <person name="de Melo A.L.T.M."/>
            <person name="Pandolfi V."/>
            <person name="Bustamante F.O."/>
            <person name="Brasileiro-Vidal A.C."/>
            <person name="Benko-Iseppon A.M."/>
        </authorList>
    </citation>
    <scope>NUCLEOTIDE SEQUENCE [LARGE SCALE GENOMIC DNA]</scope>
    <source>
        <tissue evidence="1">Leaves</tissue>
    </source>
</reference>
<gene>
    <name evidence="1" type="ORF">PIB30_044189</name>
</gene>
<organism evidence="1 2">
    <name type="scientific">Stylosanthes scabra</name>
    <dbReference type="NCBI Taxonomy" id="79078"/>
    <lineage>
        <taxon>Eukaryota</taxon>
        <taxon>Viridiplantae</taxon>
        <taxon>Streptophyta</taxon>
        <taxon>Embryophyta</taxon>
        <taxon>Tracheophyta</taxon>
        <taxon>Spermatophyta</taxon>
        <taxon>Magnoliopsida</taxon>
        <taxon>eudicotyledons</taxon>
        <taxon>Gunneridae</taxon>
        <taxon>Pentapetalae</taxon>
        <taxon>rosids</taxon>
        <taxon>fabids</taxon>
        <taxon>Fabales</taxon>
        <taxon>Fabaceae</taxon>
        <taxon>Papilionoideae</taxon>
        <taxon>50 kb inversion clade</taxon>
        <taxon>dalbergioids sensu lato</taxon>
        <taxon>Dalbergieae</taxon>
        <taxon>Pterocarpus clade</taxon>
        <taxon>Stylosanthes</taxon>
    </lineage>
</organism>
<proteinExistence type="predicted"/>
<protein>
    <submittedName>
        <fullName evidence="1">Uncharacterized protein</fullName>
    </submittedName>
</protein>
<keyword evidence="2" id="KW-1185">Reference proteome</keyword>
<dbReference type="Proteomes" id="UP001341840">
    <property type="component" value="Unassembled WGS sequence"/>
</dbReference>
<sequence length="129" mass="15072">MTSDMRLLSIFGSTTDVQYGTRHFHRYYTHRQALLSTDHPPAWHLRRVAERNKAHPQGLELDAKQAIYSKDIHRMESLRFTHRLAHPQLKTQNMQNSLNGIQNCQFSHPRLAQSVAQCGQEWRQQVGRA</sequence>
<comment type="caution">
    <text evidence="1">The sequence shown here is derived from an EMBL/GenBank/DDBJ whole genome shotgun (WGS) entry which is preliminary data.</text>
</comment>
<name>A0ABU6ZEI1_9FABA</name>
<feature type="non-terminal residue" evidence="1">
    <location>
        <position position="129"/>
    </location>
</feature>
<evidence type="ECO:0000313" key="1">
    <source>
        <dbReference type="EMBL" id="MED6220371.1"/>
    </source>
</evidence>
<accession>A0ABU6ZEI1</accession>
<evidence type="ECO:0000313" key="2">
    <source>
        <dbReference type="Proteomes" id="UP001341840"/>
    </source>
</evidence>
<dbReference type="EMBL" id="JASCZI010272122">
    <property type="protein sequence ID" value="MED6220371.1"/>
    <property type="molecule type" value="Genomic_DNA"/>
</dbReference>